<keyword evidence="2" id="KW-1185">Reference proteome</keyword>
<evidence type="ECO:0000313" key="1">
    <source>
        <dbReference type="EMBL" id="KAK2570772.1"/>
    </source>
</evidence>
<organism evidence="1 2">
    <name type="scientific">Acropora cervicornis</name>
    <name type="common">Staghorn coral</name>
    <dbReference type="NCBI Taxonomy" id="6130"/>
    <lineage>
        <taxon>Eukaryota</taxon>
        <taxon>Metazoa</taxon>
        <taxon>Cnidaria</taxon>
        <taxon>Anthozoa</taxon>
        <taxon>Hexacorallia</taxon>
        <taxon>Scleractinia</taxon>
        <taxon>Astrocoeniina</taxon>
        <taxon>Acroporidae</taxon>
        <taxon>Acropora</taxon>
    </lineage>
</organism>
<name>A0AAD9R0B6_ACRCE</name>
<comment type="caution">
    <text evidence="1">The sequence shown here is derived from an EMBL/GenBank/DDBJ whole genome shotgun (WGS) entry which is preliminary data.</text>
</comment>
<evidence type="ECO:0000313" key="2">
    <source>
        <dbReference type="Proteomes" id="UP001249851"/>
    </source>
</evidence>
<reference evidence="1" key="1">
    <citation type="journal article" date="2023" name="G3 (Bethesda)">
        <title>Whole genome assembly and annotation of the endangered Caribbean coral Acropora cervicornis.</title>
        <authorList>
            <person name="Selwyn J.D."/>
            <person name="Vollmer S.V."/>
        </authorList>
    </citation>
    <scope>NUCLEOTIDE SEQUENCE</scope>
    <source>
        <strain evidence="1">K2</strain>
    </source>
</reference>
<protein>
    <submittedName>
        <fullName evidence="1">Uncharacterized protein</fullName>
    </submittedName>
</protein>
<dbReference type="EMBL" id="JARQWQ010000007">
    <property type="protein sequence ID" value="KAK2570772.1"/>
    <property type="molecule type" value="Genomic_DNA"/>
</dbReference>
<accession>A0AAD9R0B6</accession>
<dbReference type="AlphaFoldDB" id="A0AAD9R0B6"/>
<reference evidence="1" key="2">
    <citation type="journal article" date="2023" name="Science">
        <title>Genomic signatures of disease resistance in endangered staghorn corals.</title>
        <authorList>
            <person name="Vollmer S.V."/>
            <person name="Selwyn J.D."/>
            <person name="Despard B.A."/>
            <person name="Roesel C.L."/>
        </authorList>
    </citation>
    <scope>NUCLEOTIDE SEQUENCE</scope>
    <source>
        <strain evidence="1">K2</strain>
    </source>
</reference>
<dbReference type="Proteomes" id="UP001249851">
    <property type="component" value="Unassembled WGS sequence"/>
</dbReference>
<sequence>MVCGYPEYQRTSDNSGHTPDAVFCMLTVTGEVPFGPKRDEISVCKGATAYMDEIRLIFAWAD</sequence>
<gene>
    <name evidence="1" type="ORF">P5673_004466</name>
</gene>
<proteinExistence type="predicted"/>